<sequence length="227" mass="25628">MAPSQTSSLTRLLTFVGILLGVFTPIVYLMERNLEKFYVFQLDELHDVARRGVEAYGNDTAKIVEYIVAELHEKHPSHVNPRWNDSEEWVFNNAGGAMGGMYLLHSSITEYLIIFGTAVGTEGHTGRHTADDYFHILSGEQWAYVPGKFEPEVYPAGSMHHLQRGTVKQYKMPEGCFALEYARGWIPPMLFFGFADGVFSTLDVQTMYRTVVITGREIISNLLIGKI</sequence>
<protein>
    <submittedName>
        <fullName evidence="1">ERG2 and sigma1 receptor-like protein</fullName>
    </submittedName>
</protein>
<proteinExistence type="predicted"/>
<reference evidence="1 2" key="1">
    <citation type="journal article" date="2022" name="New Phytol.">
        <title>Ecological generalism drives hyperdiversity of secondary metabolite gene clusters in xylarialean endophytes.</title>
        <authorList>
            <person name="Franco M.E.E."/>
            <person name="Wisecaver J.H."/>
            <person name="Arnold A.E."/>
            <person name="Ju Y.M."/>
            <person name="Slot J.C."/>
            <person name="Ahrendt S."/>
            <person name="Moore L.P."/>
            <person name="Eastman K.E."/>
            <person name="Scott K."/>
            <person name="Konkel Z."/>
            <person name="Mondo S.J."/>
            <person name="Kuo A."/>
            <person name="Hayes R.D."/>
            <person name="Haridas S."/>
            <person name="Andreopoulos B."/>
            <person name="Riley R."/>
            <person name="LaButti K."/>
            <person name="Pangilinan J."/>
            <person name="Lipzen A."/>
            <person name="Amirebrahimi M."/>
            <person name="Yan J."/>
            <person name="Adam C."/>
            <person name="Keymanesh K."/>
            <person name="Ng V."/>
            <person name="Louie K."/>
            <person name="Northen T."/>
            <person name="Drula E."/>
            <person name="Henrissat B."/>
            <person name="Hsieh H.M."/>
            <person name="Youens-Clark K."/>
            <person name="Lutzoni F."/>
            <person name="Miadlikowska J."/>
            <person name="Eastwood D.C."/>
            <person name="Hamelin R.C."/>
            <person name="Grigoriev I.V."/>
            <person name="U'Ren J.M."/>
        </authorList>
    </citation>
    <scope>NUCLEOTIDE SEQUENCE [LARGE SCALE GENOMIC DNA]</scope>
    <source>
        <strain evidence="1 2">ER1909</strain>
    </source>
</reference>
<evidence type="ECO:0000313" key="1">
    <source>
        <dbReference type="EMBL" id="KAI6089473.1"/>
    </source>
</evidence>
<evidence type="ECO:0000313" key="2">
    <source>
        <dbReference type="Proteomes" id="UP001497680"/>
    </source>
</evidence>
<name>A0ACC0D9Q8_9PEZI</name>
<comment type="caution">
    <text evidence="1">The sequence shown here is derived from an EMBL/GenBank/DDBJ whole genome shotgun (WGS) entry which is preliminary data.</text>
</comment>
<accession>A0ACC0D9Q8</accession>
<keyword evidence="2" id="KW-1185">Reference proteome</keyword>
<dbReference type="EMBL" id="MU394295">
    <property type="protein sequence ID" value="KAI6089473.1"/>
    <property type="molecule type" value="Genomic_DNA"/>
</dbReference>
<dbReference type="Proteomes" id="UP001497680">
    <property type="component" value="Unassembled WGS sequence"/>
</dbReference>
<organism evidence="1 2">
    <name type="scientific">Hypoxylon rubiginosum</name>
    <dbReference type="NCBI Taxonomy" id="110542"/>
    <lineage>
        <taxon>Eukaryota</taxon>
        <taxon>Fungi</taxon>
        <taxon>Dikarya</taxon>
        <taxon>Ascomycota</taxon>
        <taxon>Pezizomycotina</taxon>
        <taxon>Sordariomycetes</taxon>
        <taxon>Xylariomycetidae</taxon>
        <taxon>Xylariales</taxon>
        <taxon>Hypoxylaceae</taxon>
        <taxon>Hypoxylon</taxon>
    </lineage>
</organism>
<gene>
    <name evidence="1" type="ORF">F4821DRAFT_231130</name>
</gene>